<dbReference type="PROSITE" id="PS00197">
    <property type="entry name" value="2FE2S_FER_1"/>
    <property type="match status" value="1"/>
</dbReference>
<keyword evidence="7" id="KW-0411">Iron-sulfur</keyword>
<reference evidence="12" key="1">
    <citation type="submission" date="2023-09" db="EMBL/GenBank/DDBJ databases">
        <authorList>
            <person name="Li S."/>
            <person name="Li X."/>
            <person name="Zhang C."/>
            <person name="Zhao Z."/>
        </authorList>
    </citation>
    <scope>NUCLEOTIDE SEQUENCE [LARGE SCALE GENOMIC DNA]</scope>
    <source>
        <strain evidence="12">SQ149</strain>
    </source>
</reference>
<dbReference type="PANTHER" id="PTHR43112:SF3">
    <property type="entry name" value="FERREDOXIN-2, CHLOROPLASTIC"/>
    <property type="match status" value="1"/>
</dbReference>
<evidence type="ECO:0000256" key="5">
    <source>
        <dbReference type="ARBA" id="ARBA00022982"/>
    </source>
</evidence>
<keyword evidence="6" id="KW-0408">Iron</keyword>
<evidence type="ECO:0000256" key="1">
    <source>
        <dbReference type="ARBA" id="ARBA00007874"/>
    </source>
</evidence>
<evidence type="ECO:0000256" key="9">
    <source>
        <dbReference type="ARBA" id="ARBA00034078"/>
    </source>
</evidence>
<organism evidence="11 12">
    <name type="scientific">Thalassotalea psychrophila</name>
    <dbReference type="NCBI Taxonomy" id="3065647"/>
    <lineage>
        <taxon>Bacteria</taxon>
        <taxon>Pseudomonadati</taxon>
        <taxon>Pseudomonadota</taxon>
        <taxon>Gammaproteobacteria</taxon>
        <taxon>Alteromonadales</taxon>
        <taxon>Colwelliaceae</taxon>
        <taxon>Thalassotalea</taxon>
    </lineage>
</organism>
<dbReference type="Gene3D" id="3.10.20.30">
    <property type="match status" value="1"/>
</dbReference>
<dbReference type="CDD" id="cd00207">
    <property type="entry name" value="fer2"/>
    <property type="match status" value="1"/>
</dbReference>
<dbReference type="SUPFAM" id="SSF54292">
    <property type="entry name" value="2Fe-2S ferredoxin-like"/>
    <property type="match status" value="1"/>
</dbReference>
<comment type="cofactor">
    <cofactor evidence="9">
        <name>[2Fe-2S] cluster</name>
        <dbReference type="ChEBI" id="CHEBI:190135"/>
    </cofactor>
</comment>
<keyword evidence="8" id="KW-0830">Ubiquinone</keyword>
<name>A0ABY9TW81_9GAMM</name>
<dbReference type="InterPro" id="IPR012675">
    <property type="entry name" value="Beta-grasp_dom_sf"/>
</dbReference>
<dbReference type="InterPro" id="IPR036010">
    <property type="entry name" value="2Fe-2S_ferredoxin-like_sf"/>
</dbReference>
<evidence type="ECO:0000256" key="4">
    <source>
        <dbReference type="ARBA" id="ARBA00022723"/>
    </source>
</evidence>
<dbReference type="PANTHER" id="PTHR43112">
    <property type="entry name" value="FERREDOXIN"/>
    <property type="match status" value="1"/>
</dbReference>
<evidence type="ECO:0000256" key="6">
    <source>
        <dbReference type="ARBA" id="ARBA00023004"/>
    </source>
</evidence>
<evidence type="ECO:0000313" key="11">
    <source>
        <dbReference type="EMBL" id="WNC71974.1"/>
    </source>
</evidence>
<accession>A0ABY9TW81</accession>
<evidence type="ECO:0000256" key="2">
    <source>
        <dbReference type="ARBA" id="ARBA00022448"/>
    </source>
</evidence>
<gene>
    <name evidence="11" type="ORF">RGQ13_17925</name>
</gene>
<feature type="domain" description="2Fe-2S ferredoxin-type" evidence="10">
    <location>
        <begin position="11"/>
        <end position="102"/>
    </location>
</feature>
<evidence type="ECO:0000256" key="7">
    <source>
        <dbReference type="ARBA" id="ARBA00023014"/>
    </source>
</evidence>
<sequence length="102" mass="11018">MDKDFLTLAISCVSVQVNGIKTTLDLAANGDNVLDAAIDRGVDLPFSCKVGVCGTCKARLIKGKVKMDENHYLTDEEVADGMILTCQSHPITDIVVIDYDID</sequence>
<dbReference type="RefSeq" id="WP_348391094.1">
    <property type="nucleotide sequence ID" value="NZ_CP134145.1"/>
</dbReference>
<evidence type="ECO:0000313" key="12">
    <source>
        <dbReference type="Proteomes" id="UP001258994"/>
    </source>
</evidence>
<dbReference type="PROSITE" id="PS51085">
    <property type="entry name" value="2FE2S_FER_2"/>
    <property type="match status" value="1"/>
</dbReference>
<dbReference type="Pfam" id="PF00111">
    <property type="entry name" value="Fer2"/>
    <property type="match status" value="1"/>
</dbReference>
<dbReference type="EMBL" id="CP134145">
    <property type="protein sequence ID" value="WNC71974.1"/>
    <property type="molecule type" value="Genomic_DNA"/>
</dbReference>
<comment type="similarity">
    <text evidence="1">Belongs to the 2Fe2S plant-type ferredoxin family.</text>
</comment>
<keyword evidence="12" id="KW-1185">Reference proteome</keyword>
<protein>
    <submittedName>
        <fullName evidence="11">2Fe-2S iron-sulfur cluster-binding protein</fullName>
    </submittedName>
</protein>
<keyword evidence="4" id="KW-0479">Metal-binding</keyword>
<dbReference type="InterPro" id="IPR001041">
    <property type="entry name" value="2Fe-2S_ferredoxin-type"/>
</dbReference>
<proteinExistence type="inferred from homology"/>
<keyword evidence="2" id="KW-0813">Transport</keyword>
<dbReference type="InterPro" id="IPR006058">
    <property type="entry name" value="2Fe2S_fd_BS"/>
</dbReference>
<keyword evidence="5" id="KW-0249">Electron transport</keyword>
<dbReference type="Proteomes" id="UP001258994">
    <property type="component" value="Chromosome"/>
</dbReference>
<evidence type="ECO:0000256" key="3">
    <source>
        <dbReference type="ARBA" id="ARBA00022714"/>
    </source>
</evidence>
<evidence type="ECO:0000259" key="10">
    <source>
        <dbReference type="PROSITE" id="PS51085"/>
    </source>
</evidence>
<evidence type="ECO:0000256" key="8">
    <source>
        <dbReference type="ARBA" id="ARBA00023075"/>
    </source>
</evidence>
<keyword evidence="3" id="KW-0001">2Fe-2S</keyword>